<dbReference type="SUPFAM" id="SSF53474">
    <property type="entry name" value="alpha/beta-Hydrolases"/>
    <property type="match status" value="2"/>
</dbReference>
<evidence type="ECO:0000256" key="1">
    <source>
        <dbReference type="SAM" id="MobiDB-lite"/>
    </source>
</evidence>
<feature type="compositionally biased region" description="Polar residues" evidence="1">
    <location>
        <begin position="871"/>
        <end position="880"/>
    </location>
</feature>
<feature type="compositionally biased region" description="Low complexity" evidence="1">
    <location>
        <begin position="361"/>
        <end position="371"/>
    </location>
</feature>
<feature type="region of interest" description="Disordered" evidence="1">
    <location>
        <begin position="67"/>
        <end position="87"/>
    </location>
</feature>
<evidence type="ECO:0000313" key="3">
    <source>
        <dbReference type="Proteomes" id="UP000037923"/>
    </source>
</evidence>
<name>A0A0N0DWA4_LEPPY</name>
<feature type="compositionally biased region" description="Low complexity" evidence="1">
    <location>
        <begin position="853"/>
        <end position="870"/>
    </location>
</feature>
<feature type="compositionally biased region" description="Low complexity" evidence="1">
    <location>
        <begin position="383"/>
        <end position="398"/>
    </location>
</feature>
<evidence type="ECO:0000313" key="2">
    <source>
        <dbReference type="EMBL" id="KPA81534.1"/>
    </source>
</evidence>
<dbReference type="OMA" id="DTAMETC"/>
<protein>
    <submittedName>
        <fullName evidence="2">Uncharacterized protein</fullName>
    </submittedName>
</protein>
<gene>
    <name evidence="2" type="ORF">ABB37_03879</name>
</gene>
<dbReference type="Gene3D" id="3.40.50.1820">
    <property type="entry name" value="alpha/beta hydrolase"/>
    <property type="match status" value="2"/>
</dbReference>
<dbReference type="Proteomes" id="UP000037923">
    <property type="component" value="Unassembled WGS sequence"/>
</dbReference>
<feature type="compositionally biased region" description="Polar residues" evidence="1">
    <location>
        <begin position="697"/>
        <end position="706"/>
    </location>
</feature>
<comment type="caution">
    <text evidence="2">The sequence shown here is derived from an EMBL/GenBank/DDBJ whole genome shotgun (WGS) entry which is preliminary data.</text>
</comment>
<feature type="compositionally biased region" description="Basic and acidic residues" evidence="1">
    <location>
        <begin position="326"/>
        <end position="345"/>
    </location>
</feature>
<organism evidence="2 3">
    <name type="scientific">Leptomonas pyrrhocoris</name>
    <name type="common">Firebug parasite</name>
    <dbReference type="NCBI Taxonomy" id="157538"/>
    <lineage>
        <taxon>Eukaryota</taxon>
        <taxon>Discoba</taxon>
        <taxon>Euglenozoa</taxon>
        <taxon>Kinetoplastea</taxon>
        <taxon>Metakinetoplastina</taxon>
        <taxon>Trypanosomatida</taxon>
        <taxon>Trypanosomatidae</taxon>
        <taxon>Leishmaniinae</taxon>
        <taxon>Leptomonas</taxon>
    </lineage>
</organism>
<feature type="compositionally biased region" description="Basic and acidic residues" evidence="1">
    <location>
        <begin position="614"/>
        <end position="624"/>
    </location>
</feature>
<dbReference type="RefSeq" id="XP_015659973.1">
    <property type="nucleotide sequence ID" value="XM_015801353.1"/>
</dbReference>
<dbReference type="VEuPathDB" id="TriTrypDB:LpyrH10_06_2490"/>
<dbReference type="OrthoDB" id="408373at2759"/>
<dbReference type="AlphaFoldDB" id="A0A0N0DWA4"/>
<feature type="region of interest" description="Disordered" evidence="1">
    <location>
        <begin position="294"/>
        <end position="400"/>
    </location>
</feature>
<sequence>MNIQISGNLSGPTAIFLAGWPDTCDVFRDNIMATLAADYRVVGITLPGFDDDHPFLQMLREKGMRSSSFGGLRSDNDAHTQSTARSSSGSYWLPTFFPFSYLRRQDEDAHMAQAQHACLVNALRLSCGRPPLEMFRTTWKGHSLEDLVTMLEIAVDTAMETCNYCPTTTPSGAVASGAAASTREKRCPDVTKAFAKAALGVTVNTDDGLDEVPLHQLPPTYTRPVLIAHDWGCVLAYELLLVRPNFFSRIVALDIGAYIYESDAAHVERMCGLMSRSERGGVAPSASFAACGPRAPGTAPPAIPEQTPSTRAGCGSAPISNFSTRDATDDVRGTCLRDMRPRQELKLSAGMTDASHGRQDSSGAATATEAPSSPPLRQEHPHNGNSPPGTPTSSPVTVAHGVLPGAYLGNRQANESVNTTTTTRFDELTASVSNTSQLRNSVSGAATRRSLASRYAIRRKKPTQQTRRAERWKTILIVIYQFFLIICELFLPHQLARWLVGCVASLLGRPTYCYDPQMVFTPTVELLNHTLNTQFFAQHPYALENRGVFEAPVLLQMQEGTSVGSHPGESSCPSTSVEYPSSVRGKLPARLLPGWKILLVPYVEGSPVPVDPTQRTHELTDADGQHCPQFLPSPFSRRSAHIRRAASGGPASGVNGKQRRPRSRMLHTSTHSELSESYSLGSDSATSTDFSEDDISGSLQTGGQQQDEQENCLWNGKYAAAASDASYTIYSSYAKGAGLFEEWNTPIEGLGRINAGAGSSGELDPYLSVLAIPNLLWAAEDPLALTGARSFQDHCRWGMNAKEDYFLTSPDGDVVPRRSAAGASASHMQVIKRKIYYQAIAFPPLASPLNASASSVNGDNNNGSRGNNDDTASSRSTHSTMLGRLRRSNRKAALRPSVSVVASPRQGWIYLRFWLGTFLMRFMAAGSWLFGEKKPAPSSGAAGEGSSGGSHSASKTYSNVMTTAMTTIYRRLPVTPSLAASTANLPGDGDVVLQPMGYAPLVTQRYFVPLPVPILFMYGGEKRVMFHADHWCAYIRQYQRPRDGISDVVEVQGGGHWFFAEKKYQKKVADRIAEFLVAEQKSPLGL</sequence>
<proteinExistence type="predicted"/>
<feature type="compositionally biased region" description="Polar residues" evidence="1">
    <location>
        <begin position="666"/>
        <end position="689"/>
    </location>
</feature>
<reference evidence="2 3" key="1">
    <citation type="submission" date="2015-07" db="EMBL/GenBank/DDBJ databases">
        <title>High-quality genome of monoxenous trypanosomatid Leptomonas pyrrhocoris.</title>
        <authorList>
            <person name="Flegontov P."/>
            <person name="Butenko A."/>
            <person name="Firsov S."/>
            <person name="Vlcek C."/>
            <person name="Logacheva M.D."/>
            <person name="Field M."/>
            <person name="Filatov D."/>
            <person name="Flegontova O."/>
            <person name="Gerasimov E."/>
            <person name="Jackson A.P."/>
            <person name="Kelly S."/>
            <person name="Opperdoes F."/>
            <person name="O'Reilly A."/>
            <person name="Votypka J."/>
            <person name="Yurchenko V."/>
            <person name="Lukes J."/>
        </authorList>
    </citation>
    <scope>NUCLEOTIDE SEQUENCE [LARGE SCALE GENOMIC DNA]</scope>
    <source>
        <strain evidence="2">H10</strain>
    </source>
</reference>
<feature type="region of interest" description="Disordered" evidence="1">
    <location>
        <begin position="611"/>
        <end position="708"/>
    </location>
</feature>
<dbReference type="EMBL" id="LGTL01000006">
    <property type="protein sequence ID" value="KPA81534.1"/>
    <property type="molecule type" value="Genomic_DNA"/>
</dbReference>
<dbReference type="GeneID" id="26904170"/>
<keyword evidence="3" id="KW-1185">Reference proteome</keyword>
<accession>A0A0N0DWA4</accession>
<dbReference type="InterPro" id="IPR029058">
    <property type="entry name" value="AB_hydrolase_fold"/>
</dbReference>
<feature type="region of interest" description="Disordered" evidence="1">
    <location>
        <begin position="853"/>
        <end position="888"/>
    </location>
</feature>